<protein>
    <submittedName>
        <fullName evidence="7">Phage infection protein</fullName>
    </submittedName>
</protein>
<feature type="transmembrane region" description="Helical" evidence="5">
    <location>
        <begin position="306"/>
        <end position="329"/>
    </location>
</feature>
<feature type="transmembrane region" description="Helical" evidence="5">
    <location>
        <begin position="245"/>
        <end position="263"/>
    </location>
</feature>
<keyword evidence="3 5" id="KW-1133">Transmembrane helix</keyword>
<dbReference type="EMBL" id="CP022657">
    <property type="protein sequence ID" value="ASS76458.1"/>
    <property type="molecule type" value="Genomic_DNA"/>
</dbReference>
<dbReference type="KEGG" id="tab:CIG75_16825"/>
<gene>
    <name evidence="7" type="ORF">CIG75_16825</name>
</gene>
<dbReference type="InterPro" id="IPR013525">
    <property type="entry name" value="ABC2_TM"/>
</dbReference>
<reference evidence="7 8" key="1">
    <citation type="journal article" date="2015" name="Int. J. Syst. Evol. Microbiol.">
        <title>Tumebacillus algifaecis sp. nov., isolated from decomposing algal scum.</title>
        <authorList>
            <person name="Wu Y.F."/>
            <person name="Zhang B."/>
            <person name="Xing P."/>
            <person name="Wu Q.L."/>
            <person name="Liu S.J."/>
        </authorList>
    </citation>
    <scope>NUCLEOTIDE SEQUENCE [LARGE SCALE GENOMIC DNA]</scope>
    <source>
        <strain evidence="7 8">THMBR28</strain>
    </source>
</reference>
<name>A0A223D4B8_9BACL</name>
<sequence>MDGVKNRKWMLAPILALIVVFIFSLVQIPAAKQTPKNVPIAIVNEDAGMNTPNNGQMNAGDMIVKMITQATNEKTDDKAPTVQWITVSNLETAQKGMLEQEYYGVLMIPSDYTVKQASLQTPTPSSPEINIYVNQGMNAMAANTVTQMLNGIVDNINKETRTKLLEAAKQKGPSLTIEQAAIFGAPITKNVHYVNQTGTLASAPTALFQPLWMGSIAGALLMWFGLRKAGPSTPKNRLTAIAKQIVTGAIAAIVVGFGLAWIADGILGYDLPDFTSTALFLTLAYFSFILMISAILTWIGIAGMPILVLLLFFGAPLLALAPEFMPTFYRDWVYSWLPMRFLIDGLREMFFFGKEFSWNQPTSTLVWIGIGSIVVSCLSILKPTTQKKTA</sequence>
<dbReference type="InterPro" id="IPR051328">
    <property type="entry name" value="T7SS_ABC-Transporter"/>
</dbReference>
<evidence type="ECO:0000256" key="3">
    <source>
        <dbReference type="ARBA" id="ARBA00022989"/>
    </source>
</evidence>
<comment type="subcellular location">
    <subcellularLocation>
        <location evidence="1">Membrane</location>
        <topology evidence="1">Multi-pass membrane protein</topology>
    </subcellularLocation>
</comment>
<evidence type="ECO:0000313" key="7">
    <source>
        <dbReference type="EMBL" id="ASS76458.1"/>
    </source>
</evidence>
<dbReference type="AlphaFoldDB" id="A0A223D4B8"/>
<dbReference type="GO" id="GO:0140359">
    <property type="term" value="F:ABC-type transporter activity"/>
    <property type="evidence" value="ECO:0007669"/>
    <property type="project" value="InterPro"/>
</dbReference>
<dbReference type="Pfam" id="PF12698">
    <property type="entry name" value="ABC2_membrane_3"/>
    <property type="match status" value="1"/>
</dbReference>
<evidence type="ECO:0000256" key="1">
    <source>
        <dbReference type="ARBA" id="ARBA00004141"/>
    </source>
</evidence>
<evidence type="ECO:0000259" key="6">
    <source>
        <dbReference type="Pfam" id="PF12698"/>
    </source>
</evidence>
<proteinExistence type="predicted"/>
<organism evidence="7 8">
    <name type="scientific">Tumebacillus algifaecis</name>
    <dbReference type="NCBI Taxonomy" id="1214604"/>
    <lineage>
        <taxon>Bacteria</taxon>
        <taxon>Bacillati</taxon>
        <taxon>Bacillota</taxon>
        <taxon>Bacilli</taxon>
        <taxon>Bacillales</taxon>
        <taxon>Alicyclobacillaceae</taxon>
        <taxon>Tumebacillus</taxon>
    </lineage>
</organism>
<keyword evidence="8" id="KW-1185">Reference proteome</keyword>
<feature type="domain" description="ABC-2 type transporter transmembrane" evidence="6">
    <location>
        <begin position="14"/>
        <end position="381"/>
    </location>
</feature>
<feature type="transmembrane region" description="Helical" evidence="5">
    <location>
        <begin position="278"/>
        <end position="299"/>
    </location>
</feature>
<feature type="transmembrane region" description="Helical" evidence="5">
    <location>
        <begin position="364"/>
        <end position="381"/>
    </location>
</feature>
<accession>A0A223D4B8</accession>
<dbReference type="Proteomes" id="UP000214688">
    <property type="component" value="Chromosome"/>
</dbReference>
<dbReference type="GO" id="GO:0016020">
    <property type="term" value="C:membrane"/>
    <property type="evidence" value="ECO:0007669"/>
    <property type="project" value="UniProtKB-SubCell"/>
</dbReference>
<evidence type="ECO:0000313" key="8">
    <source>
        <dbReference type="Proteomes" id="UP000214688"/>
    </source>
</evidence>
<dbReference type="PANTHER" id="PTHR43077">
    <property type="entry name" value="TRANSPORT PERMEASE YVFS-RELATED"/>
    <property type="match status" value="1"/>
</dbReference>
<dbReference type="Gene3D" id="3.40.1710.10">
    <property type="entry name" value="abc type-2 transporter like domain"/>
    <property type="match status" value="1"/>
</dbReference>
<feature type="transmembrane region" description="Helical" evidence="5">
    <location>
        <begin position="206"/>
        <end position="224"/>
    </location>
</feature>
<keyword evidence="2 5" id="KW-0812">Transmembrane</keyword>
<evidence type="ECO:0000256" key="5">
    <source>
        <dbReference type="SAM" id="Phobius"/>
    </source>
</evidence>
<evidence type="ECO:0000256" key="2">
    <source>
        <dbReference type="ARBA" id="ARBA00022692"/>
    </source>
</evidence>
<keyword evidence="4 5" id="KW-0472">Membrane</keyword>
<dbReference type="PANTHER" id="PTHR43077:SF5">
    <property type="entry name" value="PHAGE INFECTION PROTEIN"/>
    <property type="match status" value="1"/>
</dbReference>
<evidence type="ECO:0000256" key="4">
    <source>
        <dbReference type="ARBA" id="ARBA00023136"/>
    </source>
</evidence>